<dbReference type="AlphaFoldDB" id="A0A1G6B6S5"/>
<sequence>MNKDIVQSEAKGLPRMKPATDILETGDGFFIYVDMPGVSKEELIIDLSDDELRIGGKSTYQGVTNENRIHVEFGNVEYTRAFTLSHIVDREKIKATLKNGVLELHLPKAEKALPRKIQVEAE</sequence>
<evidence type="ECO:0000259" key="4">
    <source>
        <dbReference type="PROSITE" id="PS51203"/>
    </source>
</evidence>
<gene>
    <name evidence="5" type="ORF">SAMN05660653_00755</name>
</gene>
<evidence type="ECO:0000256" key="1">
    <source>
        <dbReference type="PROSITE-ProRule" id="PRU00285"/>
    </source>
</evidence>
<organism evidence="5 6">
    <name type="scientific">Desulfonatronum thiosulfatophilum</name>
    <dbReference type="NCBI Taxonomy" id="617002"/>
    <lineage>
        <taxon>Bacteria</taxon>
        <taxon>Pseudomonadati</taxon>
        <taxon>Thermodesulfobacteriota</taxon>
        <taxon>Desulfovibrionia</taxon>
        <taxon>Desulfovibrionales</taxon>
        <taxon>Desulfonatronaceae</taxon>
        <taxon>Desulfonatronum</taxon>
    </lineage>
</organism>
<dbReference type="PROSITE" id="PS01031">
    <property type="entry name" value="SHSP"/>
    <property type="match status" value="1"/>
</dbReference>
<feature type="domain" description="SHSP" evidence="3">
    <location>
        <begin position="7"/>
        <end position="122"/>
    </location>
</feature>
<protein>
    <submittedName>
        <fullName evidence="5">Molecular chaperone IbpA, HSP20 family</fullName>
    </submittedName>
</protein>
<dbReference type="InterPro" id="IPR002068">
    <property type="entry name" value="A-crystallin/Hsp20_dom"/>
</dbReference>
<comment type="similarity">
    <text evidence="1 2">Belongs to the small heat shock protein (HSP20) family.</text>
</comment>
<accession>A0A1G6B6S5</accession>
<dbReference type="OrthoDB" id="9811615at2"/>
<evidence type="ECO:0000259" key="3">
    <source>
        <dbReference type="PROSITE" id="PS01031"/>
    </source>
</evidence>
<dbReference type="RefSeq" id="WP_092117415.1">
    <property type="nucleotide sequence ID" value="NZ_FMXO01000004.1"/>
</dbReference>
<dbReference type="Proteomes" id="UP000198771">
    <property type="component" value="Unassembled WGS sequence"/>
</dbReference>
<dbReference type="InterPro" id="IPR007052">
    <property type="entry name" value="CS_dom"/>
</dbReference>
<name>A0A1G6B6S5_9BACT</name>
<dbReference type="PANTHER" id="PTHR11527">
    <property type="entry name" value="HEAT-SHOCK PROTEIN 20 FAMILY MEMBER"/>
    <property type="match status" value="1"/>
</dbReference>
<keyword evidence="6" id="KW-1185">Reference proteome</keyword>
<evidence type="ECO:0000313" key="5">
    <source>
        <dbReference type="EMBL" id="SDB16350.1"/>
    </source>
</evidence>
<reference evidence="5 6" key="1">
    <citation type="submission" date="2016-10" db="EMBL/GenBank/DDBJ databases">
        <authorList>
            <person name="de Groot N.N."/>
        </authorList>
    </citation>
    <scope>NUCLEOTIDE SEQUENCE [LARGE SCALE GENOMIC DNA]</scope>
    <source>
        <strain evidence="5 6">ASO4-2</strain>
    </source>
</reference>
<dbReference type="Gene3D" id="2.60.40.790">
    <property type="match status" value="1"/>
</dbReference>
<dbReference type="InterPro" id="IPR031107">
    <property type="entry name" value="Small_HSP"/>
</dbReference>
<evidence type="ECO:0000256" key="2">
    <source>
        <dbReference type="RuleBase" id="RU003616"/>
    </source>
</evidence>
<dbReference type="Pfam" id="PF00011">
    <property type="entry name" value="HSP20"/>
    <property type="match status" value="1"/>
</dbReference>
<dbReference type="EMBL" id="FMXO01000004">
    <property type="protein sequence ID" value="SDB16350.1"/>
    <property type="molecule type" value="Genomic_DNA"/>
</dbReference>
<feature type="domain" description="CS" evidence="4">
    <location>
        <begin position="15"/>
        <end position="120"/>
    </location>
</feature>
<evidence type="ECO:0000313" key="6">
    <source>
        <dbReference type="Proteomes" id="UP000198771"/>
    </source>
</evidence>
<dbReference type="STRING" id="617002.SAMN05660653_00755"/>
<dbReference type="PROSITE" id="PS51203">
    <property type="entry name" value="CS"/>
    <property type="match status" value="1"/>
</dbReference>
<dbReference type="InterPro" id="IPR008978">
    <property type="entry name" value="HSP20-like_chaperone"/>
</dbReference>
<dbReference type="CDD" id="cd06464">
    <property type="entry name" value="ACD_sHsps-like"/>
    <property type="match status" value="1"/>
</dbReference>
<dbReference type="SUPFAM" id="SSF49764">
    <property type="entry name" value="HSP20-like chaperones"/>
    <property type="match status" value="1"/>
</dbReference>
<proteinExistence type="inferred from homology"/>